<evidence type="ECO:0000256" key="2">
    <source>
        <dbReference type="ARBA" id="ARBA00007267"/>
    </source>
</evidence>
<keyword evidence="6" id="KW-1185">Reference proteome</keyword>
<dbReference type="Proteomes" id="UP000311919">
    <property type="component" value="Unassembled WGS sequence"/>
</dbReference>
<dbReference type="PANTHER" id="PTHR12446">
    <property type="entry name" value="TESMIN/TSO1-RELATED"/>
    <property type="match status" value="1"/>
</dbReference>
<name>A0A4Z2DK05_SCHJA</name>
<dbReference type="SMART" id="SM01114">
    <property type="entry name" value="CXC"/>
    <property type="match status" value="1"/>
</dbReference>
<accession>A0A4Z2DK05</accession>
<dbReference type="InterPro" id="IPR033467">
    <property type="entry name" value="Tesmin/TSO1-like_CXC"/>
</dbReference>
<evidence type="ECO:0000313" key="5">
    <source>
        <dbReference type="EMBL" id="TNN16851.1"/>
    </source>
</evidence>
<dbReference type="AlphaFoldDB" id="A0A4Z2DK05"/>
<reference evidence="5 6" key="1">
    <citation type="submission" date="2019-03" db="EMBL/GenBank/DDBJ databases">
        <title>An improved genome assembly of the fluke Schistosoma japonicum.</title>
        <authorList>
            <person name="Hu W."/>
            <person name="Luo F."/>
            <person name="Yin M."/>
            <person name="Mo X."/>
            <person name="Sun C."/>
            <person name="Wu Q."/>
            <person name="Zhu B."/>
            <person name="Xiang M."/>
            <person name="Wang J."/>
            <person name="Wang Y."/>
            <person name="Zhang T."/>
            <person name="Xu B."/>
            <person name="Zheng H."/>
            <person name="Feng Z."/>
        </authorList>
    </citation>
    <scope>NUCLEOTIDE SEQUENCE [LARGE SCALE GENOMIC DNA]</scope>
    <source>
        <strain evidence="5">HuSjv2</strain>
        <tissue evidence="5">Worms</tissue>
    </source>
</reference>
<dbReference type="PROSITE" id="PS51634">
    <property type="entry name" value="CRC"/>
    <property type="match status" value="1"/>
</dbReference>
<keyword evidence="3" id="KW-0539">Nucleus</keyword>
<organism evidence="5 6">
    <name type="scientific">Schistosoma japonicum</name>
    <name type="common">Blood fluke</name>
    <dbReference type="NCBI Taxonomy" id="6182"/>
    <lineage>
        <taxon>Eukaryota</taxon>
        <taxon>Metazoa</taxon>
        <taxon>Spiralia</taxon>
        <taxon>Lophotrochozoa</taxon>
        <taxon>Platyhelminthes</taxon>
        <taxon>Trematoda</taxon>
        <taxon>Digenea</taxon>
        <taxon>Strigeidida</taxon>
        <taxon>Schistosomatoidea</taxon>
        <taxon>Schistosomatidae</taxon>
        <taxon>Schistosoma</taxon>
    </lineage>
</organism>
<dbReference type="STRING" id="6182.A0A4Z2DK05"/>
<dbReference type="InterPro" id="IPR028307">
    <property type="entry name" value="Lin-54_fam"/>
</dbReference>
<dbReference type="EMBL" id="SKCS01000103">
    <property type="protein sequence ID" value="TNN16851.1"/>
    <property type="molecule type" value="Genomic_DNA"/>
</dbReference>
<evidence type="ECO:0000256" key="3">
    <source>
        <dbReference type="ARBA" id="ARBA00023242"/>
    </source>
</evidence>
<dbReference type="InterPro" id="IPR005172">
    <property type="entry name" value="CRC"/>
</dbReference>
<gene>
    <name evidence="5" type="ORF">EWB00_000101</name>
</gene>
<feature type="domain" description="CRC" evidence="4">
    <location>
        <begin position="1"/>
        <end position="45"/>
    </location>
</feature>
<dbReference type="Pfam" id="PF03638">
    <property type="entry name" value="TCR"/>
    <property type="match status" value="1"/>
</dbReference>
<dbReference type="OrthoDB" id="6283463at2759"/>
<evidence type="ECO:0000256" key="1">
    <source>
        <dbReference type="ARBA" id="ARBA00004123"/>
    </source>
</evidence>
<dbReference type="GO" id="GO:0005634">
    <property type="term" value="C:nucleus"/>
    <property type="evidence" value="ECO:0007669"/>
    <property type="project" value="UniProtKB-SubCell"/>
</dbReference>
<comment type="caution">
    <text evidence="5">The sequence shown here is derived from an EMBL/GenBank/DDBJ whole genome shotgun (WGS) entry which is preliminary data.</text>
</comment>
<dbReference type="PANTHER" id="PTHR12446:SF34">
    <property type="entry name" value="PROTEIN LIN-54 HOMOLOG"/>
    <property type="match status" value="1"/>
</dbReference>
<comment type="subcellular location">
    <subcellularLocation>
        <location evidence="1">Nucleus</location>
    </subcellularLocation>
</comment>
<proteinExistence type="inferred from homology"/>
<comment type="similarity">
    <text evidence="2">Belongs to the lin-54 family.</text>
</comment>
<evidence type="ECO:0000313" key="6">
    <source>
        <dbReference type="Proteomes" id="UP000311919"/>
    </source>
</evidence>
<evidence type="ECO:0000259" key="4">
    <source>
        <dbReference type="PROSITE" id="PS51634"/>
    </source>
</evidence>
<protein>
    <submittedName>
        <fullName evidence="5">Protein lin-54 isoform 2</fullName>
    </submittedName>
</protein>
<sequence>MERYKRLKGCTCKRSQCLKNYCECYEAKINCSGLCRCQGCRNVDNERQQYLQAVPFHSTTQTLLLNKRSSNIDFQDQMKYKRRCIQLTQTNQSLDNRVDPSVLNLPCEEFYEDSVSLKFLSSGFVEAACNLILTQLIEAKLKNFSLVDQEKVITEEFGRCLLQIMNLLSHTPFSEYNYNPAYTTILPFAQRNISLQSANQDQGPYEQSLNCDSRKDQTNQYLFAEYGLKNAEYCKNAIFDNHNEFDSTKHENSLPTIEKWYNFEKYEDSQILNNHQTHNSNKLVTRDLEHCDILSVLDHQPGLSEIHNRDINQNYSEVEYPVVHQPESYVSSTDNYFFSDTNSLSVSNNKPHSQTLNMSHTLHSNIQYSENTEKPKMINLTEATIGNISNTSECLTEIYSEDEETNAATNALLNVPIDFDHNTYILSSEINLSEVAETGEYAALYSNEISSNITNDENCIAKSFIENRCSPSAVYELDFIPELEFYNL</sequence>
<dbReference type="GO" id="GO:0006355">
    <property type="term" value="P:regulation of DNA-templated transcription"/>
    <property type="evidence" value="ECO:0007669"/>
    <property type="project" value="TreeGrafter"/>
</dbReference>